<feature type="transmembrane region" description="Helical" evidence="1">
    <location>
        <begin position="49"/>
        <end position="70"/>
    </location>
</feature>
<dbReference type="Pfam" id="PF07331">
    <property type="entry name" value="TctB"/>
    <property type="match status" value="1"/>
</dbReference>
<feature type="transmembrane region" description="Helical" evidence="1">
    <location>
        <begin position="16"/>
        <end position="37"/>
    </location>
</feature>
<evidence type="ECO:0000313" key="4">
    <source>
        <dbReference type="Proteomes" id="UP000220836"/>
    </source>
</evidence>
<dbReference type="InterPro" id="IPR009936">
    <property type="entry name" value="DUF1468"/>
</dbReference>
<sequence length="164" mass="17638">MSLPDHKKGSTQRVGLLDISTLGSLILLAAAAFYMAADYGDGTPSGGNVFPQLVSGVVFLTASLSLALRSRAVSRADSTDQRREKMSPKPLIIALLTFSFLAFLPIIGYPLLAPVWLCAIMWIFGMRSPWVLGLVSVGLSALAWILLSRLAYAPPPAGLFERFL</sequence>
<gene>
    <name evidence="3" type="ORF">PEV8663_04336</name>
</gene>
<proteinExistence type="predicted"/>
<dbReference type="AlphaFoldDB" id="A0A238L665"/>
<dbReference type="EMBL" id="FXYH01000023">
    <property type="protein sequence ID" value="SMX49806.1"/>
    <property type="molecule type" value="Genomic_DNA"/>
</dbReference>
<evidence type="ECO:0000313" key="3">
    <source>
        <dbReference type="EMBL" id="SMX49806.1"/>
    </source>
</evidence>
<feature type="transmembrane region" description="Helical" evidence="1">
    <location>
        <begin position="130"/>
        <end position="152"/>
    </location>
</feature>
<dbReference type="RefSeq" id="WP_097806756.1">
    <property type="nucleotide sequence ID" value="NZ_FXYH01000023.1"/>
</dbReference>
<keyword evidence="1" id="KW-0472">Membrane</keyword>
<accession>A0A238L665</accession>
<keyword evidence="1" id="KW-0812">Transmembrane</keyword>
<name>A0A238L665_9RHOB</name>
<dbReference type="Proteomes" id="UP000220836">
    <property type="component" value="Unassembled WGS sequence"/>
</dbReference>
<protein>
    <submittedName>
        <fullName evidence="3">Tripartite tricarboxylate transporter TctB family protein</fullName>
    </submittedName>
</protein>
<organism evidence="3 4">
    <name type="scientific">Pelagimonas varians</name>
    <dbReference type="NCBI Taxonomy" id="696760"/>
    <lineage>
        <taxon>Bacteria</taxon>
        <taxon>Pseudomonadati</taxon>
        <taxon>Pseudomonadota</taxon>
        <taxon>Alphaproteobacteria</taxon>
        <taxon>Rhodobacterales</taxon>
        <taxon>Roseobacteraceae</taxon>
        <taxon>Pelagimonas</taxon>
    </lineage>
</organism>
<evidence type="ECO:0000259" key="2">
    <source>
        <dbReference type="Pfam" id="PF07331"/>
    </source>
</evidence>
<reference evidence="3 4" key="1">
    <citation type="submission" date="2017-05" db="EMBL/GenBank/DDBJ databases">
        <authorList>
            <person name="Song R."/>
            <person name="Chenine A.L."/>
            <person name="Ruprecht R.M."/>
        </authorList>
    </citation>
    <scope>NUCLEOTIDE SEQUENCE [LARGE SCALE GENOMIC DNA]</scope>
    <source>
        <strain evidence="3 4">CECT 8663</strain>
    </source>
</reference>
<keyword evidence="4" id="KW-1185">Reference proteome</keyword>
<feature type="domain" description="DUF1468" evidence="2">
    <location>
        <begin position="24"/>
        <end position="149"/>
    </location>
</feature>
<keyword evidence="1" id="KW-1133">Transmembrane helix</keyword>
<feature type="transmembrane region" description="Helical" evidence="1">
    <location>
        <begin position="91"/>
        <end position="124"/>
    </location>
</feature>
<evidence type="ECO:0000256" key="1">
    <source>
        <dbReference type="SAM" id="Phobius"/>
    </source>
</evidence>